<proteinExistence type="predicted"/>
<name>A0A150X3Q1_9BACT</name>
<dbReference type="RefSeq" id="WP_068221569.1">
    <property type="nucleotide sequence ID" value="NZ_CP139724.1"/>
</dbReference>
<dbReference type="STRING" id="333140.AWW68_11630"/>
<keyword evidence="2" id="KW-1185">Reference proteome</keyword>
<evidence type="ECO:0000313" key="1">
    <source>
        <dbReference type="EMBL" id="KYG73350.1"/>
    </source>
</evidence>
<dbReference type="OrthoDB" id="73314at2"/>
<dbReference type="GO" id="GO:0005198">
    <property type="term" value="F:structural molecule activity"/>
    <property type="evidence" value="ECO:0007669"/>
    <property type="project" value="InterPro"/>
</dbReference>
<gene>
    <name evidence="1" type="ORF">AWW68_11630</name>
</gene>
<dbReference type="InterPro" id="IPR010667">
    <property type="entry name" value="Phage_T4_Gp19"/>
</dbReference>
<evidence type="ECO:0000313" key="2">
    <source>
        <dbReference type="Proteomes" id="UP000075606"/>
    </source>
</evidence>
<dbReference type="EMBL" id="LRPC01000028">
    <property type="protein sequence ID" value="KYG73350.1"/>
    <property type="molecule type" value="Genomic_DNA"/>
</dbReference>
<dbReference type="PANTHER" id="PTHR38009:SF1">
    <property type="entry name" value="CONSERVED HYPOTHETICAL PHAGE TAIL PROTEIN"/>
    <property type="match status" value="1"/>
</dbReference>
<dbReference type="InterPro" id="IPR011747">
    <property type="entry name" value="CHP02241"/>
</dbReference>
<accession>A0A150X3Q1</accession>
<reference evidence="1 2" key="1">
    <citation type="submission" date="2016-01" db="EMBL/GenBank/DDBJ databases">
        <title>Genome sequencing of Roseivirga spongicola UST030701-084.</title>
        <authorList>
            <person name="Selvaratnam C."/>
            <person name="Thevarajoo S."/>
            <person name="Goh K.M."/>
            <person name="Ee R."/>
            <person name="Chan K.-G."/>
            <person name="Chong C.S."/>
        </authorList>
    </citation>
    <scope>NUCLEOTIDE SEQUENCE [LARGE SCALE GENOMIC DNA]</scope>
    <source>
        <strain evidence="1 2">UST030701-084</strain>
    </source>
</reference>
<dbReference type="NCBIfam" id="TIGR02241">
    <property type="entry name" value="conserved hypothetical phage tail region protein"/>
    <property type="match status" value="1"/>
</dbReference>
<dbReference type="PANTHER" id="PTHR38009">
    <property type="entry name" value="CONSERVED HYPOTHETICAL PHAGE TAIL PROTEIN"/>
    <property type="match status" value="1"/>
</dbReference>
<dbReference type="Pfam" id="PF06841">
    <property type="entry name" value="Phage_T4_gp19"/>
    <property type="match status" value="1"/>
</dbReference>
<protein>
    <submittedName>
        <fullName evidence="1">Phage tail protein</fullName>
    </submittedName>
</protein>
<sequence>MSSNSSANSKGWPMPNYRFRVDWGDIVQNILFQEVSGLDSETQLIEYRKGDSPDFGPVKMPGIAKYGNVTLKRGVFLNSGSFWKLYDELKLNTIKRRTVTIKLIDEIGKVVITWTLINAWPTKISSTDLKSDGNEVGIDSIELAYQELAFSNQADR</sequence>
<dbReference type="Proteomes" id="UP000075606">
    <property type="component" value="Unassembled WGS sequence"/>
</dbReference>
<dbReference type="AlphaFoldDB" id="A0A150X3Q1"/>
<organism evidence="1 2">
    <name type="scientific">Roseivirga spongicola</name>
    <dbReference type="NCBI Taxonomy" id="333140"/>
    <lineage>
        <taxon>Bacteria</taxon>
        <taxon>Pseudomonadati</taxon>
        <taxon>Bacteroidota</taxon>
        <taxon>Cytophagia</taxon>
        <taxon>Cytophagales</taxon>
        <taxon>Roseivirgaceae</taxon>
        <taxon>Roseivirga</taxon>
    </lineage>
</organism>
<comment type="caution">
    <text evidence="1">The sequence shown here is derived from an EMBL/GenBank/DDBJ whole genome shotgun (WGS) entry which is preliminary data.</text>
</comment>